<dbReference type="Proteomes" id="UP000281741">
    <property type="component" value="Chromosome"/>
</dbReference>
<dbReference type="EMBL" id="CP033912">
    <property type="protein sequence ID" value="AZA97464.1"/>
    <property type="molecule type" value="Genomic_DNA"/>
</dbReference>
<dbReference type="EMBL" id="CP033915">
    <property type="protein sequence ID" value="AZA85358.1"/>
    <property type="molecule type" value="Genomic_DNA"/>
</dbReference>
<evidence type="ECO:0000313" key="3">
    <source>
        <dbReference type="EMBL" id="AZA97464.1"/>
    </source>
</evidence>
<feature type="transmembrane region" description="Helical" evidence="1">
    <location>
        <begin position="337"/>
        <end position="354"/>
    </location>
</feature>
<feature type="transmembrane region" description="Helical" evidence="1">
    <location>
        <begin position="73"/>
        <end position="92"/>
    </location>
</feature>
<proteinExistence type="predicted"/>
<evidence type="ECO:0000313" key="2">
    <source>
        <dbReference type="EMBL" id="AZA85358.1"/>
    </source>
</evidence>
<accession>A0AAD0YD56</accession>
<feature type="transmembrane region" description="Helical" evidence="1">
    <location>
        <begin position="147"/>
        <end position="180"/>
    </location>
</feature>
<feature type="transmembrane region" description="Helical" evidence="1">
    <location>
        <begin position="254"/>
        <end position="275"/>
    </location>
</feature>
<keyword evidence="1" id="KW-1133">Transmembrane helix</keyword>
<name>A0AAD0YD56_9FLAO</name>
<keyword evidence="5" id="KW-1185">Reference proteome</keyword>
<organism evidence="2 4">
    <name type="scientific">Chryseobacterium shandongense</name>
    <dbReference type="NCBI Taxonomy" id="1493872"/>
    <lineage>
        <taxon>Bacteria</taxon>
        <taxon>Pseudomonadati</taxon>
        <taxon>Bacteroidota</taxon>
        <taxon>Flavobacteriia</taxon>
        <taxon>Flavobacteriales</taxon>
        <taxon>Weeksellaceae</taxon>
        <taxon>Chryseobacterium group</taxon>
        <taxon>Chryseobacterium</taxon>
    </lineage>
</organism>
<feature type="transmembrane region" description="Helical" evidence="1">
    <location>
        <begin position="104"/>
        <end position="132"/>
    </location>
</feature>
<reference evidence="4 5" key="1">
    <citation type="submission" date="2018-11" db="EMBL/GenBank/DDBJ databases">
        <title>Proposal to divide the Flavobacteriaceae and reorganize its genera based on Amino Acid Identity values calculated from whole genome sequences.</title>
        <authorList>
            <person name="Nicholson A.C."/>
            <person name="Gulvik C.A."/>
            <person name="Whitney A.M."/>
            <person name="Humrighouse B.W."/>
            <person name="Bell M."/>
            <person name="Holmes B."/>
            <person name="Steigerwalt A.G."/>
            <person name="Villarma A."/>
            <person name="Sheth M."/>
            <person name="Batra D."/>
            <person name="Pryor J."/>
            <person name="Bernardet J.-F."/>
            <person name="Hugo C."/>
            <person name="Kampfer P."/>
            <person name="Newman J."/>
            <person name="McQuiston J.R."/>
        </authorList>
    </citation>
    <scope>NUCLEOTIDE SEQUENCE [LARGE SCALE GENOMIC DNA]</scope>
    <source>
        <strain evidence="2 4">G0207</strain>
        <strain evidence="3 5">H5143</strain>
    </source>
</reference>
<dbReference type="AlphaFoldDB" id="A0AAD0YD56"/>
<keyword evidence="1" id="KW-0812">Transmembrane</keyword>
<evidence type="ECO:0000313" key="4">
    <source>
        <dbReference type="Proteomes" id="UP000274073"/>
    </source>
</evidence>
<protein>
    <submittedName>
        <fullName evidence="2">Uncharacterized protein</fullName>
    </submittedName>
</protein>
<sequence length="438" mass="51330">MKFKERNIQIAMIIMTLVMIILRFLLNEKGRTNPDSIRYMRFAHIFPTIDNTTTPLGYPLSIKFFTFLGPDEFWSSKIVGIAAFLFILFFTWKKKFFFKESVVLCALFSFLSIYSYTMSEALILPFVLLFLYTGSLIIEGKLEKGEAIFYLSLSLIALYNIRYSSLFIMAGTGLFGLIFIRRKYSKVFIISGLIGGVFVVLYKFLFIDYFNENYVNEFLEIGLHPTSKLLTELFQGLCTTFNPFIHIANPGGGIINYAIYGIGFLNIILICWLFIRYQLSETEFFFIFISISGILCSYFIQYFYSVNPIDYRLMAPFSFPVWLVYFRKLFMIFDRKVYIIGFLSLISGMLFTWLSKGNYLENRKEMQKFLQSEKLDKVPLKFYLETTEDLDKIQVAELISTVNPNITLSFQPKDTLRRTTLTRYKVLQKIKIDKNKYQ</sequence>
<feature type="transmembrane region" description="Helical" evidence="1">
    <location>
        <begin position="187"/>
        <end position="207"/>
    </location>
</feature>
<evidence type="ECO:0000313" key="5">
    <source>
        <dbReference type="Proteomes" id="UP000281741"/>
    </source>
</evidence>
<dbReference type="RefSeq" id="WP_123853321.1">
    <property type="nucleotide sequence ID" value="NZ_CP033912.1"/>
</dbReference>
<feature type="transmembrane region" description="Helical" evidence="1">
    <location>
        <begin position="7"/>
        <end position="26"/>
    </location>
</feature>
<feature type="transmembrane region" description="Helical" evidence="1">
    <location>
        <begin position="284"/>
        <end position="303"/>
    </location>
</feature>
<dbReference type="Proteomes" id="UP000274073">
    <property type="component" value="Chromosome"/>
</dbReference>
<gene>
    <name evidence="2" type="ORF">EG349_00375</name>
    <name evidence="3" type="ORF">EG353_18845</name>
</gene>
<keyword evidence="1" id="KW-0472">Membrane</keyword>
<evidence type="ECO:0000256" key="1">
    <source>
        <dbReference type="SAM" id="Phobius"/>
    </source>
</evidence>